<dbReference type="InterPro" id="IPR015424">
    <property type="entry name" value="PyrdxlP-dep_Trfase"/>
</dbReference>
<evidence type="ECO:0000256" key="1">
    <source>
        <dbReference type="ARBA" id="ARBA00001933"/>
    </source>
</evidence>
<dbReference type="RefSeq" id="WP_358472975.1">
    <property type="nucleotide sequence ID" value="NZ_JBEZAE010000020.1"/>
</dbReference>
<keyword evidence="8" id="KW-1185">Reference proteome</keyword>
<evidence type="ECO:0000256" key="3">
    <source>
        <dbReference type="ARBA" id="ARBA00022679"/>
    </source>
</evidence>
<sequence>MVSAYAELEGRMRDRLGGRECLYVPSCRFGLYLALRHWCEPGGRVLMSPVNDDVIFFVVLAAGLRPVQAPLDPRDGSIDTAAVPESVWRGLSAVLTTNLYGNPDPAPELRAHCDRLGIPLIEDAAHAIGSTVGGRPVGTYGEASVFSLSKHTAAKTGGFLALADPELREELTAARDELLHPGRAVDELAYLARPYVEAALRGTRLVRPARAAVRLLGLEEREEIRMPLRADELRRALPAAPALAPFHSWIRVDMHAYRLRPGPGRLRRTTRRLARLDGVLAAHRAGTARLLASEYGTPGATGEPAQPLFRVPLLVEDRDAAIAALARHRITTGYVYDPPLDSYAGEAFTDLSPAPEAAARFARHALPVDPRRADEVLGALRAAGARPASLSEAPGGAR</sequence>
<keyword evidence="4 6" id="KW-0663">Pyridoxal phosphate</keyword>
<comment type="caution">
    <text evidence="7">The sequence shown here is derived from an EMBL/GenBank/DDBJ whole genome shotgun (WGS) entry which is preliminary data.</text>
</comment>
<dbReference type="Pfam" id="PF01041">
    <property type="entry name" value="DegT_DnrJ_EryC1"/>
    <property type="match status" value="1"/>
</dbReference>
<dbReference type="InterPro" id="IPR015421">
    <property type="entry name" value="PyrdxlP-dep_Trfase_major"/>
</dbReference>
<proteinExistence type="inferred from homology"/>
<comment type="cofactor">
    <cofactor evidence="1">
        <name>pyridoxal 5'-phosphate</name>
        <dbReference type="ChEBI" id="CHEBI:597326"/>
    </cofactor>
</comment>
<keyword evidence="3" id="KW-0808">Transferase</keyword>
<name>A0ABV3CFT0_9ACTN</name>
<dbReference type="Proteomes" id="UP001551329">
    <property type="component" value="Unassembled WGS sequence"/>
</dbReference>
<evidence type="ECO:0000256" key="2">
    <source>
        <dbReference type="ARBA" id="ARBA00022576"/>
    </source>
</evidence>
<accession>A0ABV3CFT0</accession>
<evidence type="ECO:0000313" key="7">
    <source>
        <dbReference type="EMBL" id="MEU7073642.1"/>
    </source>
</evidence>
<organism evidence="7 8">
    <name type="scientific">Streptomyces narbonensis</name>
    <dbReference type="NCBI Taxonomy" id="67333"/>
    <lineage>
        <taxon>Bacteria</taxon>
        <taxon>Bacillati</taxon>
        <taxon>Actinomycetota</taxon>
        <taxon>Actinomycetes</taxon>
        <taxon>Kitasatosporales</taxon>
        <taxon>Streptomycetaceae</taxon>
        <taxon>Streptomyces</taxon>
    </lineage>
</organism>
<dbReference type="EMBL" id="JBEZAE010000020">
    <property type="protein sequence ID" value="MEU7073642.1"/>
    <property type="molecule type" value="Genomic_DNA"/>
</dbReference>
<keyword evidence="2 7" id="KW-0032">Aminotransferase</keyword>
<dbReference type="SUPFAM" id="SSF53383">
    <property type="entry name" value="PLP-dependent transferases"/>
    <property type="match status" value="1"/>
</dbReference>
<dbReference type="GO" id="GO:0008483">
    <property type="term" value="F:transaminase activity"/>
    <property type="evidence" value="ECO:0007669"/>
    <property type="project" value="UniProtKB-KW"/>
</dbReference>
<reference evidence="7 8" key="1">
    <citation type="submission" date="2024-06" db="EMBL/GenBank/DDBJ databases">
        <title>The Natural Products Discovery Center: Release of the First 8490 Sequenced Strains for Exploring Actinobacteria Biosynthetic Diversity.</title>
        <authorList>
            <person name="Kalkreuter E."/>
            <person name="Kautsar S.A."/>
            <person name="Yang D."/>
            <person name="Bader C.D."/>
            <person name="Teijaro C.N."/>
            <person name="Fluegel L."/>
            <person name="Davis C.M."/>
            <person name="Simpson J.R."/>
            <person name="Lauterbach L."/>
            <person name="Steele A.D."/>
            <person name="Gui C."/>
            <person name="Meng S."/>
            <person name="Li G."/>
            <person name="Viehrig K."/>
            <person name="Ye F."/>
            <person name="Su P."/>
            <person name="Kiefer A.F."/>
            <person name="Nichols A."/>
            <person name="Cepeda A.J."/>
            <person name="Yan W."/>
            <person name="Fan B."/>
            <person name="Jiang Y."/>
            <person name="Adhikari A."/>
            <person name="Zheng C.-J."/>
            <person name="Schuster L."/>
            <person name="Cowan T.M."/>
            <person name="Smanski M.J."/>
            <person name="Chevrette M.G."/>
            <person name="De Carvalho L.P.S."/>
            <person name="Shen B."/>
        </authorList>
    </citation>
    <scope>NUCLEOTIDE SEQUENCE [LARGE SCALE GENOMIC DNA]</scope>
    <source>
        <strain evidence="7 8">NPDC045974</strain>
    </source>
</reference>
<evidence type="ECO:0000256" key="6">
    <source>
        <dbReference type="RuleBase" id="RU004508"/>
    </source>
</evidence>
<comment type="similarity">
    <text evidence="5">Belongs to the DegT/DnrJ/EryC1 family. L-glutamine:2-deoxy-scyllo-inosose/scyllo-inosose aminotransferase subfamily.</text>
</comment>
<dbReference type="Gene3D" id="3.40.640.10">
    <property type="entry name" value="Type I PLP-dependent aspartate aminotransferase-like (Major domain)"/>
    <property type="match status" value="1"/>
</dbReference>
<evidence type="ECO:0000313" key="8">
    <source>
        <dbReference type="Proteomes" id="UP001551329"/>
    </source>
</evidence>
<evidence type="ECO:0000256" key="4">
    <source>
        <dbReference type="ARBA" id="ARBA00022898"/>
    </source>
</evidence>
<dbReference type="InterPro" id="IPR000653">
    <property type="entry name" value="DegT/StrS_aminotransferase"/>
</dbReference>
<gene>
    <name evidence="7" type="ORF">AB0A88_26355</name>
</gene>
<dbReference type="PANTHER" id="PTHR30244">
    <property type="entry name" value="TRANSAMINASE"/>
    <property type="match status" value="1"/>
</dbReference>
<evidence type="ECO:0000256" key="5">
    <source>
        <dbReference type="ARBA" id="ARBA00038398"/>
    </source>
</evidence>
<protein>
    <submittedName>
        <fullName evidence="7">DegT/DnrJ/EryC1/StrS family aminotransferase</fullName>
    </submittedName>
</protein>
<dbReference type="PANTHER" id="PTHR30244:SF34">
    <property type="entry name" value="DTDP-4-AMINO-4,6-DIDEOXYGALACTOSE TRANSAMINASE"/>
    <property type="match status" value="1"/>
</dbReference>